<evidence type="ECO:0000313" key="7">
    <source>
        <dbReference type="Proteomes" id="UP000282741"/>
    </source>
</evidence>
<dbReference type="InterPro" id="IPR005119">
    <property type="entry name" value="LysR_subst-bd"/>
</dbReference>
<protein>
    <submittedName>
        <fullName evidence="6">LysR family transcriptional regulator</fullName>
    </submittedName>
</protein>
<dbReference type="SUPFAM" id="SSF53850">
    <property type="entry name" value="Periplasmic binding protein-like II"/>
    <property type="match status" value="1"/>
</dbReference>
<dbReference type="PANTHER" id="PTHR30537:SF26">
    <property type="entry name" value="GLYCINE CLEAVAGE SYSTEM TRANSCRIPTIONAL ACTIVATOR"/>
    <property type="match status" value="1"/>
</dbReference>
<dbReference type="GeneID" id="92993555"/>
<dbReference type="Gene3D" id="1.10.10.10">
    <property type="entry name" value="Winged helix-like DNA-binding domain superfamily/Winged helix DNA-binding domain"/>
    <property type="match status" value="1"/>
</dbReference>
<proteinExistence type="inferred from homology"/>
<dbReference type="GO" id="GO:0003700">
    <property type="term" value="F:DNA-binding transcription factor activity"/>
    <property type="evidence" value="ECO:0007669"/>
    <property type="project" value="InterPro"/>
</dbReference>
<gene>
    <name evidence="6" type="ORF">CS347_20260</name>
</gene>
<dbReference type="EMBL" id="CP024172">
    <property type="protein sequence ID" value="AZW18923.1"/>
    <property type="molecule type" value="Genomic_DNA"/>
</dbReference>
<dbReference type="InterPro" id="IPR036390">
    <property type="entry name" value="WH_DNA-bd_sf"/>
</dbReference>
<reference evidence="7" key="1">
    <citation type="submission" date="2017-10" db="EMBL/GenBank/DDBJ databases">
        <title>Whole genome sequencing of various Bordetella species.</title>
        <authorList>
            <person name="Weigand M.R."/>
            <person name="Loparev V."/>
            <person name="Peng Y."/>
            <person name="Bowden K.E."/>
            <person name="Tondella M.L."/>
            <person name="Williams M.M."/>
        </authorList>
    </citation>
    <scope>NUCLEOTIDE SEQUENCE [LARGE SCALE GENOMIC DNA]</scope>
    <source>
        <strain evidence="7">H720</strain>
    </source>
</reference>
<sequence length="289" mass="31560">MFARLPLPGLRVFEAVARLSSFKRAAAELAVTPTAVSHQIRALERQLGFALFDRLPRGARLTARGAQLFHTVHGALLELAQTLDRLRPAPAEGSLTVTTTPSFAALWLVPRLGRFYDAHPGLHLRLDTRPEVLDLLQDASLDLAIRYGQGPYPGLYQAAELRERFSVYGAPALLARPVAGLPTLISVHWRDSTLYAQAWEAWCQAAGLPWQAAPRRLYEEENHALQAAVAGQGLVLASSLMVADSVAHGLLRPLRPEVSVPGAAYAVLCAPGRERHPPVAAFLDWMARQ</sequence>
<dbReference type="PROSITE" id="PS50931">
    <property type="entry name" value="HTH_LYSR"/>
    <property type="match status" value="1"/>
</dbReference>
<dbReference type="SUPFAM" id="SSF46785">
    <property type="entry name" value="Winged helix' DNA-binding domain"/>
    <property type="match status" value="1"/>
</dbReference>
<dbReference type="GO" id="GO:0006351">
    <property type="term" value="P:DNA-templated transcription"/>
    <property type="evidence" value="ECO:0007669"/>
    <property type="project" value="TreeGrafter"/>
</dbReference>
<dbReference type="Proteomes" id="UP000282741">
    <property type="component" value="Chromosome"/>
</dbReference>
<evidence type="ECO:0000256" key="1">
    <source>
        <dbReference type="ARBA" id="ARBA00009437"/>
    </source>
</evidence>
<dbReference type="CDD" id="cd08432">
    <property type="entry name" value="PBP2_GcdR_TrpI_HvrB_AmpR_like"/>
    <property type="match status" value="1"/>
</dbReference>
<dbReference type="PRINTS" id="PR00039">
    <property type="entry name" value="HTHLYSR"/>
</dbReference>
<evidence type="ECO:0000256" key="4">
    <source>
        <dbReference type="ARBA" id="ARBA00023163"/>
    </source>
</evidence>
<dbReference type="PANTHER" id="PTHR30537">
    <property type="entry name" value="HTH-TYPE TRANSCRIPTIONAL REGULATOR"/>
    <property type="match status" value="1"/>
</dbReference>
<dbReference type="RefSeq" id="WP_032955203.1">
    <property type="nucleotide sequence ID" value="NZ_CP012077.1"/>
</dbReference>
<dbReference type="InterPro" id="IPR000847">
    <property type="entry name" value="LysR_HTH_N"/>
</dbReference>
<feature type="domain" description="HTH lysR-type" evidence="5">
    <location>
        <begin position="5"/>
        <end position="62"/>
    </location>
</feature>
<accession>A0AAN1S0N7</accession>
<evidence type="ECO:0000256" key="3">
    <source>
        <dbReference type="ARBA" id="ARBA00023125"/>
    </source>
</evidence>
<evidence type="ECO:0000313" key="6">
    <source>
        <dbReference type="EMBL" id="AZW18923.1"/>
    </source>
</evidence>
<dbReference type="Pfam" id="PF00126">
    <property type="entry name" value="HTH_1"/>
    <property type="match status" value="1"/>
</dbReference>
<keyword evidence="4" id="KW-0804">Transcription</keyword>
<dbReference type="InterPro" id="IPR058163">
    <property type="entry name" value="LysR-type_TF_proteobact-type"/>
</dbReference>
<dbReference type="GO" id="GO:0043565">
    <property type="term" value="F:sequence-specific DNA binding"/>
    <property type="evidence" value="ECO:0007669"/>
    <property type="project" value="TreeGrafter"/>
</dbReference>
<comment type="similarity">
    <text evidence="1">Belongs to the LysR transcriptional regulatory family.</text>
</comment>
<organism evidence="6 7">
    <name type="scientific">Bordetella hinzii</name>
    <dbReference type="NCBI Taxonomy" id="103855"/>
    <lineage>
        <taxon>Bacteria</taxon>
        <taxon>Pseudomonadati</taxon>
        <taxon>Pseudomonadota</taxon>
        <taxon>Betaproteobacteria</taxon>
        <taxon>Burkholderiales</taxon>
        <taxon>Alcaligenaceae</taxon>
        <taxon>Bordetella</taxon>
    </lineage>
</organism>
<dbReference type="InterPro" id="IPR036388">
    <property type="entry name" value="WH-like_DNA-bd_sf"/>
</dbReference>
<dbReference type="AlphaFoldDB" id="A0AAN1S0N7"/>
<evidence type="ECO:0000256" key="2">
    <source>
        <dbReference type="ARBA" id="ARBA00023015"/>
    </source>
</evidence>
<keyword evidence="3" id="KW-0238">DNA-binding</keyword>
<dbReference type="Gene3D" id="3.40.190.10">
    <property type="entry name" value="Periplasmic binding protein-like II"/>
    <property type="match status" value="2"/>
</dbReference>
<dbReference type="Pfam" id="PF03466">
    <property type="entry name" value="LysR_substrate"/>
    <property type="match status" value="1"/>
</dbReference>
<keyword evidence="2" id="KW-0805">Transcription regulation</keyword>
<name>A0AAN1S0N7_9BORD</name>
<evidence type="ECO:0000259" key="5">
    <source>
        <dbReference type="PROSITE" id="PS50931"/>
    </source>
</evidence>